<dbReference type="AlphaFoldDB" id="A0A7R9PX83"/>
<feature type="binding site" evidence="11">
    <location>
        <begin position="88"/>
        <end position="92"/>
    </location>
    <ligand>
        <name>NAD(+)</name>
        <dbReference type="ChEBI" id="CHEBI:57540"/>
    </ligand>
</feature>
<dbReference type="PIRSF" id="PIRSF500133">
    <property type="entry name" value="UDPglc_DH_euk"/>
    <property type="match status" value="1"/>
</dbReference>
<dbReference type="SUPFAM" id="SSF51735">
    <property type="entry name" value="NAD(P)-binding Rossmann-fold domains"/>
    <property type="match status" value="1"/>
</dbReference>
<feature type="binding site" evidence="11">
    <location>
        <position position="40"/>
    </location>
    <ligand>
        <name>NAD(+)</name>
        <dbReference type="ChEBI" id="CHEBI:57540"/>
    </ligand>
</feature>
<evidence type="ECO:0000313" key="13">
    <source>
        <dbReference type="EMBL" id="CAD7624101.1"/>
    </source>
</evidence>
<dbReference type="Gene3D" id="1.20.5.100">
    <property type="entry name" value="Cytochrome c1, transmembrane anchor, C-terminal"/>
    <property type="match status" value="1"/>
</dbReference>
<dbReference type="NCBIfam" id="TIGR03026">
    <property type="entry name" value="NDP-sugDHase"/>
    <property type="match status" value="1"/>
</dbReference>
<feature type="binding site" evidence="11">
    <location>
        <position position="164"/>
    </location>
    <ligand>
        <name>NAD(+)</name>
        <dbReference type="ChEBI" id="CHEBI:57540"/>
    </ligand>
</feature>
<dbReference type="PANTHER" id="PTHR11374:SF3">
    <property type="entry name" value="UDP-GLUCOSE 6-DEHYDROGENASE"/>
    <property type="match status" value="1"/>
</dbReference>
<accession>A0A7R9PX83</accession>
<dbReference type="Pfam" id="PF03720">
    <property type="entry name" value="UDPG_MGDP_dh_C"/>
    <property type="match status" value="1"/>
</dbReference>
<feature type="active site" description="Nucleophile" evidence="9">
    <location>
        <position position="275"/>
    </location>
</feature>
<feature type="binding site" evidence="10">
    <location>
        <position position="438"/>
    </location>
    <ligand>
        <name>substrate</name>
    </ligand>
</feature>
<gene>
    <name evidence="13" type="ORF">OSB1V03_LOCUS4547</name>
</gene>
<dbReference type="SUPFAM" id="SSF48179">
    <property type="entry name" value="6-phosphogluconate dehydrogenase C-terminal domain-like"/>
    <property type="match status" value="1"/>
</dbReference>
<evidence type="ECO:0000256" key="4">
    <source>
        <dbReference type="ARBA" id="ARBA00015132"/>
    </source>
</evidence>
<evidence type="ECO:0000256" key="5">
    <source>
        <dbReference type="ARBA" id="ARBA00023002"/>
    </source>
</evidence>
<reference evidence="13" key="1">
    <citation type="submission" date="2020-11" db="EMBL/GenBank/DDBJ databases">
        <authorList>
            <person name="Tran Van P."/>
        </authorList>
    </citation>
    <scope>NUCLEOTIDE SEQUENCE</scope>
</reference>
<dbReference type="FunFam" id="1.20.5.100:FF:000001">
    <property type="entry name" value="UDP-glucose 6-dehydrogenase"/>
    <property type="match status" value="1"/>
</dbReference>
<dbReference type="GO" id="GO:0003979">
    <property type="term" value="F:UDP-glucose 6-dehydrogenase activity"/>
    <property type="evidence" value="ECO:0007669"/>
    <property type="project" value="UniProtKB-EC"/>
</dbReference>
<evidence type="ECO:0000256" key="1">
    <source>
        <dbReference type="ARBA" id="ARBA00004701"/>
    </source>
</evidence>
<dbReference type="InterPro" id="IPR036220">
    <property type="entry name" value="UDP-Glc/GDP-Man_DH_C_sf"/>
</dbReference>
<dbReference type="FunFam" id="3.40.50.720:FF:000032">
    <property type="entry name" value="UDP-glucose 6-dehydrogenase"/>
    <property type="match status" value="1"/>
</dbReference>
<keyword evidence="6 8" id="KW-0520">NAD</keyword>
<proteinExistence type="inferred from homology"/>
<organism evidence="13">
    <name type="scientific">Medioppia subpectinata</name>
    <dbReference type="NCBI Taxonomy" id="1979941"/>
    <lineage>
        <taxon>Eukaryota</taxon>
        <taxon>Metazoa</taxon>
        <taxon>Ecdysozoa</taxon>
        <taxon>Arthropoda</taxon>
        <taxon>Chelicerata</taxon>
        <taxon>Arachnida</taxon>
        <taxon>Acari</taxon>
        <taxon>Acariformes</taxon>
        <taxon>Sarcoptiformes</taxon>
        <taxon>Oribatida</taxon>
        <taxon>Brachypylina</taxon>
        <taxon>Oppioidea</taxon>
        <taxon>Oppiidae</taxon>
        <taxon>Medioppia</taxon>
    </lineage>
</organism>
<dbReference type="SMART" id="SM00984">
    <property type="entry name" value="UDPG_MGDP_dh_C"/>
    <property type="match status" value="1"/>
</dbReference>
<feature type="binding site" evidence="10">
    <location>
        <begin position="219"/>
        <end position="223"/>
    </location>
    <ligand>
        <name>substrate</name>
    </ligand>
</feature>
<dbReference type="Gene3D" id="3.40.50.720">
    <property type="entry name" value="NAD(P)-binding Rossmann-like Domain"/>
    <property type="match status" value="2"/>
</dbReference>
<dbReference type="InterPro" id="IPR014027">
    <property type="entry name" value="UDP-Glc/GDP-Man_DH_C"/>
</dbReference>
<dbReference type="PANTHER" id="PTHR11374">
    <property type="entry name" value="UDP-GLUCOSE DEHYDROGENASE/UDP-MANNAC DEHYDROGENASE"/>
    <property type="match status" value="1"/>
</dbReference>
<evidence type="ECO:0000313" key="14">
    <source>
        <dbReference type="Proteomes" id="UP000759131"/>
    </source>
</evidence>
<name>A0A7R9PX83_9ACAR</name>
<dbReference type="InterPro" id="IPR017476">
    <property type="entry name" value="UDP-Glc/GDP-Man"/>
</dbReference>
<dbReference type="OrthoDB" id="5059218at2759"/>
<dbReference type="SUPFAM" id="SSF52413">
    <property type="entry name" value="UDP-glucose/GDP-mannose dehydrogenase C-terminal domain"/>
    <property type="match status" value="1"/>
</dbReference>
<feature type="binding site" evidence="11">
    <location>
        <position position="35"/>
    </location>
    <ligand>
        <name>NAD(+)</name>
        <dbReference type="ChEBI" id="CHEBI:57540"/>
    </ligand>
</feature>
<dbReference type="GO" id="GO:0006065">
    <property type="term" value="P:UDP-glucuronate biosynthetic process"/>
    <property type="evidence" value="ECO:0007669"/>
    <property type="project" value="UniProtKB-UniPathway"/>
</dbReference>
<dbReference type="InterPro" id="IPR014026">
    <property type="entry name" value="UDP-Glc/GDP-Man_DH_dimer"/>
</dbReference>
<dbReference type="UniPathway" id="UPA00038">
    <property type="reaction ID" value="UER00491"/>
</dbReference>
<feature type="domain" description="UDP-glucose/GDP-mannose dehydrogenase C-terminal" evidence="12">
    <location>
        <begin position="331"/>
        <end position="443"/>
    </location>
</feature>
<dbReference type="InterPro" id="IPR028356">
    <property type="entry name" value="UDPglc_DH_euk"/>
</dbReference>
<dbReference type="GO" id="GO:0005634">
    <property type="term" value="C:nucleus"/>
    <property type="evidence" value="ECO:0007669"/>
    <property type="project" value="TreeGrafter"/>
</dbReference>
<keyword evidence="14" id="KW-1185">Reference proteome</keyword>
<dbReference type="Pfam" id="PF00984">
    <property type="entry name" value="UDPG_MGDP_dh"/>
    <property type="match status" value="1"/>
</dbReference>
<feature type="binding site" evidence="11">
    <location>
        <begin position="129"/>
        <end position="130"/>
    </location>
    <ligand>
        <name>NAD(+)</name>
        <dbReference type="ChEBI" id="CHEBI:57540"/>
    </ligand>
</feature>
<dbReference type="GO" id="GO:0006024">
    <property type="term" value="P:glycosaminoglycan biosynthetic process"/>
    <property type="evidence" value="ECO:0007669"/>
    <property type="project" value="TreeGrafter"/>
</dbReference>
<evidence type="ECO:0000259" key="12">
    <source>
        <dbReference type="SMART" id="SM00984"/>
    </source>
</evidence>
<evidence type="ECO:0000256" key="8">
    <source>
        <dbReference type="PIRNR" id="PIRNR000124"/>
    </source>
</evidence>
<sequence>MTVERICCVGAGYVGGPTCTVIASNCPDIRVCVVDSNAERIAKWNSDELPIYEPGLDDIVRKCRGTNLFFSNNIQEEIEKADIIFISVNTPTKTFGFGKGKAADLQNLEHVARLIANYSNKSKIVVEKSTVPVRAAESINRILTANTRPGIRFDVLSNPEFLAEGTAIEDLLNPDRILIGGEETPEGKRAIQTLCSIYSKWIPREKIITTNTWSSELSKLAANAFLAQRISSINAISAICEATGADVSEVAHSIGSDTRIGAKCLKAGVGFGGSCFQKDVLNLVYLSECLNLPEVADYWVQIIEMNNFQKRRFALRIIECLFNTVTAKKIAILGFAFKKNTGDTRESPAILVCKYLLEEGAKLCIYDPKVPKQQIYTDLKSAERPDDMQLIEVTDSPYKATEGAHAIVFCTEWDEFTKLDFKQMYDKMLKPAFVFDGRKIVNVEELQSIGFHVETIGRRTSKLLKTRLNRCTSHAD</sequence>
<feature type="binding site" evidence="11">
    <location>
        <position position="345"/>
    </location>
    <ligand>
        <name>NAD(+)</name>
        <dbReference type="ChEBI" id="CHEBI:57540"/>
    </ligand>
</feature>
<feature type="binding site" evidence="10">
    <location>
        <begin position="160"/>
        <end position="164"/>
    </location>
    <ligand>
        <name>substrate</name>
    </ligand>
</feature>
<dbReference type="Proteomes" id="UP000759131">
    <property type="component" value="Unassembled WGS sequence"/>
</dbReference>
<dbReference type="GO" id="GO:0051287">
    <property type="term" value="F:NAD binding"/>
    <property type="evidence" value="ECO:0007669"/>
    <property type="project" value="InterPro"/>
</dbReference>
<evidence type="ECO:0000256" key="2">
    <source>
        <dbReference type="ARBA" id="ARBA00006601"/>
    </source>
</evidence>
<evidence type="ECO:0000256" key="3">
    <source>
        <dbReference type="ARBA" id="ARBA00012954"/>
    </source>
</evidence>
<feature type="binding site" evidence="10">
    <location>
        <begin position="266"/>
        <end position="272"/>
    </location>
    <ligand>
        <name>substrate</name>
    </ligand>
</feature>
<feature type="binding site" evidence="11">
    <location>
        <begin position="275"/>
        <end position="278"/>
    </location>
    <ligand>
        <name>NAD(+)</name>
        <dbReference type="ChEBI" id="CHEBI:57540"/>
    </ligand>
</feature>
<comment type="catalytic activity">
    <reaction evidence="7 8">
        <text>UDP-alpha-D-glucose + 2 NAD(+) + H2O = UDP-alpha-D-glucuronate + 2 NADH + 3 H(+)</text>
        <dbReference type="Rhea" id="RHEA:23596"/>
        <dbReference type="ChEBI" id="CHEBI:15377"/>
        <dbReference type="ChEBI" id="CHEBI:15378"/>
        <dbReference type="ChEBI" id="CHEBI:57540"/>
        <dbReference type="ChEBI" id="CHEBI:57945"/>
        <dbReference type="ChEBI" id="CHEBI:58052"/>
        <dbReference type="ChEBI" id="CHEBI:58885"/>
        <dbReference type="EC" id="1.1.1.22"/>
    </reaction>
</comment>
<evidence type="ECO:0000256" key="11">
    <source>
        <dbReference type="PIRSR" id="PIRSR500133-3"/>
    </source>
</evidence>
<feature type="binding site" evidence="10">
    <location>
        <begin position="337"/>
        <end position="338"/>
    </location>
    <ligand>
        <name>substrate</name>
    </ligand>
</feature>
<feature type="binding site" evidence="10">
    <location>
        <position position="259"/>
    </location>
    <ligand>
        <name>substrate</name>
    </ligand>
</feature>
<comment type="function">
    <text evidence="8">Involved in the biosynthesis of glycosaminoglycans; hyaluronan, chondroitin sulfate, and heparan sulfate.</text>
</comment>
<dbReference type="EMBL" id="CAJPIZ010002095">
    <property type="protein sequence ID" value="CAG2104531.1"/>
    <property type="molecule type" value="Genomic_DNA"/>
</dbReference>
<evidence type="ECO:0000256" key="10">
    <source>
        <dbReference type="PIRSR" id="PIRSR500133-2"/>
    </source>
</evidence>
<dbReference type="PIRSF" id="PIRSF000124">
    <property type="entry name" value="UDPglc_GDPman_dh"/>
    <property type="match status" value="1"/>
</dbReference>
<dbReference type="Pfam" id="PF03721">
    <property type="entry name" value="UDPG_MGDP_dh_N"/>
    <property type="match status" value="1"/>
</dbReference>
<keyword evidence="5 8" id="KW-0560">Oxidoreductase</keyword>
<comment type="pathway">
    <text evidence="1">Nucleotide-sugar biosynthesis; UDP-alpha-D-glucuronate biosynthesis; UDP-alpha-D-glucuronate from UDP-alpha-D-glucose: step 1/1.</text>
</comment>
<dbReference type="InterPro" id="IPR036291">
    <property type="entry name" value="NAD(P)-bd_dom_sf"/>
</dbReference>
<dbReference type="InterPro" id="IPR008927">
    <property type="entry name" value="6-PGluconate_DH-like_C_sf"/>
</dbReference>
<evidence type="ECO:0000256" key="7">
    <source>
        <dbReference type="ARBA" id="ARBA00047473"/>
    </source>
</evidence>
<feature type="binding site" evidence="11">
    <location>
        <begin position="10"/>
        <end position="15"/>
    </location>
    <ligand>
        <name>NAD(+)</name>
        <dbReference type="ChEBI" id="CHEBI:57540"/>
    </ligand>
</feature>
<dbReference type="EC" id="1.1.1.22" evidence="3 8"/>
<evidence type="ECO:0000256" key="9">
    <source>
        <dbReference type="PIRSR" id="PIRSR500133-1"/>
    </source>
</evidence>
<dbReference type="InterPro" id="IPR001732">
    <property type="entry name" value="UDP-Glc/GDP-Man_DH_N"/>
</dbReference>
<dbReference type="FunFam" id="3.40.50.720:FF:000114">
    <property type="entry name" value="UDP-glucose 6-dehydrogenase"/>
    <property type="match status" value="1"/>
</dbReference>
<protein>
    <recommendedName>
        <fullName evidence="4 8">UDP-glucose 6-dehydrogenase</fullName>
        <ecNumber evidence="3 8">1.1.1.22</ecNumber>
    </recommendedName>
</protein>
<evidence type="ECO:0000256" key="6">
    <source>
        <dbReference type="ARBA" id="ARBA00023027"/>
    </source>
</evidence>
<comment type="similarity">
    <text evidence="2 8">Belongs to the UDP-glucose/GDP-mannose dehydrogenase family.</text>
</comment>
<dbReference type="EMBL" id="OC856670">
    <property type="protein sequence ID" value="CAD7624101.1"/>
    <property type="molecule type" value="Genomic_DNA"/>
</dbReference>